<keyword evidence="3" id="KW-0418">Kinase</keyword>
<dbReference type="SUPFAM" id="SSF56112">
    <property type="entry name" value="Protein kinase-like (PK-like)"/>
    <property type="match status" value="1"/>
</dbReference>
<feature type="compositionally biased region" description="Low complexity" evidence="1">
    <location>
        <begin position="1086"/>
        <end position="1106"/>
    </location>
</feature>
<dbReference type="Proteomes" id="UP000831156">
    <property type="component" value="Chromosome 2"/>
</dbReference>
<dbReference type="PANTHER" id="PTHR24347">
    <property type="entry name" value="SERINE/THREONINE-PROTEIN KINASE"/>
    <property type="match status" value="1"/>
</dbReference>
<organism evidence="3 4">
    <name type="scientific">Plasmodium gaboni</name>
    <dbReference type="NCBI Taxonomy" id="647221"/>
    <lineage>
        <taxon>Eukaryota</taxon>
        <taxon>Sar</taxon>
        <taxon>Alveolata</taxon>
        <taxon>Apicomplexa</taxon>
        <taxon>Aconoidasida</taxon>
        <taxon>Haemosporida</taxon>
        <taxon>Plasmodiidae</taxon>
        <taxon>Plasmodium</taxon>
        <taxon>Plasmodium (Laverania)</taxon>
    </lineage>
</organism>
<evidence type="ECO:0000256" key="1">
    <source>
        <dbReference type="SAM" id="MobiDB-lite"/>
    </source>
</evidence>
<feature type="domain" description="Protein kinase" evidence="2">
    <location>
        <begin position="1195"/>
        <end position="1726"/>
    </location>
</feature>
<reference evidence="3 4" key="1">
    <citation type="submission" date="2016-09" db="EMBL/GenBank/DDBJ databases">
        <authorList>
            <consortium name="Pathogen Informatics"/>
            <person name="Sun Q."/>
            <person name="Inoue M."/>
        </authorList>
    </citation>
    <scope>NUCLEOTIDE SEQUENCE [LARGE SCALE GENOMIC DNA]</scope>
</reference>
<evidence type="ECO:0000313" key="4">
    <source>
        <dbReference type="Proteomes" id="UP000831156"/>
    </source>
</evidence>
<sequence>MDNNGVAKTLKKDISYFDETKEYSKKRFDKFNDINEIIIKHKKNQPHIKEDNLKYITKNVNYDRLSVVEKKKNNDISNIDKYEKTKTCSYVLNNLYKKSNHHNNKMYDEYKFYDYYELINKIKKLKGSKNVKEEGGKGNDNRISASATSNDKKIHNKKRHNNNDINNNNNINNNNININNINNNNININNINKYNNYCSCCNRNIFSSSKTFNVCEGDKKISYGRQITNLVSCYKYNNQIKSTFNFHSINQNVDDDNIYVDNQHMLYDHYTDNLKYSNYNEKNDLSYNPHEKKNSFSSFINPAPHDSHLELCKKLKKNVECKERVDINKEKDFILLGISKTCVKKCNTCSGDNMTKDIDKDIEDEEKNKDSVTIKNDMKNYICYNNLNRNNSNINKKEKQKECDEYNYNDVHVFYDKDHFSHSETSHTARNSNTKLYNIKQKYININININNMHNNVYLMEGEEKLDFPSIKEETPFFIQTNYKHDDNIKMSSYNYYNDMAYKNVKGMMTHSLSVQHDIKEEKNVLNIKKLHRCFTIMNRKVYSDSVLCFYGKTPWCINKIRRAKKIGQENKKHTKKENKSKSKNKNKDKNKSKNKDKDKNNMHDIVFKYAGEHIDNSYCKNKETSKIGNHKMMKKEKYLNSSSLSIYDKCYNKWKKNNKKRRKHKNEGRREEKYICCYENIKILEDVKERFFKSHKLSILNEENFIKEHQINCRNKEHIDERKEEDIYNISKENTKKESYIIIHKDQRYGENTTIGRYNNMNDKKQFSDNRILYDCLKKNNKINKSQDSCFFEFIKEEGDEKPNVLKKDDEFIKTFRTNKSLTELTKKISDSNFNSLYTSLDRINKNVSIYNEKLERTKQVPHKKKNDNIDINGMYKSNNFFKSINVMSRLSKCYHIQTCDHSNYGFMKNKMSKKAHNKLVSKYINKYKKEVIKKKERKKKKKKKKYIKNEILISFGGNIFGEENMNETKEENKNKESAYIWKNRIDSKIKGEEQKKKKKKNCSYKLRKMKPLCVENKMHIRKNVRQIIKKNKNENKNENKNKNIYKTTKFLNNYKTLIDQLNLKGNEENISSNHVNKKKKIIMNNYNDNNNNNNNNKNDNYNDNNQREHSCEEIKIKDVEQKYEGEIYGGERKNKYIYYNNYYQINEKNEIHDDNNINDNKNNNCEKGDKRCELKKYSIRYVKEKYNLENNTYDIIGLIYYGDKSQVYKCINMNNKKVYAMKVVLKECNEMFVDNFIKKYLFLKNNPHKNIISIYDIFCNNNYICIIMDYCEGSTLLDYFMSLVPGSLNVYEIKKIMKNIFIALDFFHSNNIIHRDIKLENIMFKNKKRKERFNYEDYGSFLFDNHDETSFSTSYRSLHKNEIELIEMDTLGNKNKRGKKYIKNIYNEKHKDLNILQKNCSHILEKNKNNIMNDIQLKGPNCYIKYDNNMDTLFNYDDDSNWSYNSSICYDIIQVSDEEEYDNINIKHKIYKNNICSDDSLRYDGILNYENSLQSNNSYNNNSKYETFFNEPFPSQLCSIHNYNKRSGCYNFSKLYNNKKNIKNEYINNKSLDYIKPHGTKEHIKKEMKYSKNIEKRKKTEIREKNIIQSNMNPSYSDLCIIDMDMIEIVSNTKCNGMNKSKIICGTPSYMPPESFDGIVSPANDIWACGVILYALMDGRFPFEINNYMPIYLKKKILMENKPKFESFIWKEHLDLLDLCLRLLDPNPWTRIQNAREALIHYSFRNLI</sequence>
<feature type="region of interest" description="Disordered" evidence="1">
    <location>
        <begin position="130"/>
        <end position="149"/>
    </location>
</feature>
<keyword evidence="3" id="KW-0723">Serine/threonine-protein kinase</keyword>
<gene>
    <name evidence="3" type="ORF">PGABG01_0212300</name>
</gene>
<keyword evidence="4" id="KW-1185">Reference proteome</keyword>
<evidence type="ECO:0000259" key="2">
    <source>
        <dbReference type="PROSITE" id="PS50011"/>
    </source>
</evidence>
<feature type="region of interest" description="Disordered" evidence="1">
    <location>
        <begin position="568"/>
        <end position="603"/>
    </location>
</feature>
<feature type="compositionally biased region" description="Basic and acidic residues" evidence="1">
    <location>
        <begin position="130"/>
        <end position="140"/>
    </location>
</feature>
<evidence type="ECO:0000313" key="3">
    <source>
        <dbReference type="EMBL" id="SOV10421.1"/>
    </source>
</evidence>
<dbReference type="PROSITE" id="PS00108">
    <property type="entry name" value="PROTEIN_KINASE_ST"/>
    <property type="match status" value="1"/>
</dbReference>
<dbReference type="SMART" id="SM00220">
    <property type="entry name" value="S_TKc"/>
    <property type="match status" value="1"/>
</dbReference>
<dbReference type="EMBL" id="LT969425">
    <property type="protein sequence ID" value="SOV10421.1"/>
    <property type="molecule type" value="Genomic_DNA"/>
</dbReference>
<dbReference type="InterPro" id="IPR011009">
    <property type="entry name" value="Kinase-like_dom_sf"/>
</dbReference>
<dbReference type="PROSITE" id="PS50011">
    <property type="entry name" value="PROTEIN_KINASE_DOM"/>
    <property type="match status" value="1"/>
</dbReference>
<proteinExistence type="predicted"/>
<keyword evidence="3" id="KW-0808">Transferase</keyword>
<accession>A0ABY1UGX0</accession>
<dbReference type="InterPro" id="IPR000719">
    <property type="entry name" value="Prot_kinase_dom"/>
</dbReference>
<feature type="region of interest" description="Disordered" evidence="1">
    <location>
        <begin position="1086"/>
        <end position="1111"/>
    </location>
</feature>
<dbReference type="Pfam" id="PF00069">
    <property type="entry name" value="Pkinase"/>
    <property type="match status" value="2"/>
</dbReference>
<protein>
    <submittedName>
        <fullName evidence="3">Serine/threonine protein kinase, putative</fullName>
    </submittedName>
</protein>
<dbReference type="InterPro" id="IPR008271">
    <property type="entry name" value="Ser/Thr_kinase_AS"/>
</dbReference>
<dbReference type="GO" id="GO:0004674">
    <property type="term" value="F:protein serine/threonine kinase activity"/>
    <property type="evidence" value="ECO:0007669"/>
    <property type="project" value="UniProtKB-KW"/>
</dbReference>
<dbReference type="CDD" id="cd00180">
    <property type="entry name" value="PKc"/>
    <property type="match status" value="1"/>
</dbReference>
<name>A0ABY1UGX0_9APIC</name>
<dbReference type="Gene3D" id="1.10.510.10">
    <property type="entry name" value="Transferase(Phosphotransferase) domain 1"/>
    <property type="match status" value="2"/>
</dbReference>